<reference evidence="2 3" key="1">
    <citation type="submission" date="2017-01" db="EMBL/GenBank/DDBJ databases">
        <authorList>
            <person name="Mah S.A."/>
            <person name="Swanson W.J."/>
            <person name="Moy G.W."/>
            <person name="Vacquier V.D."/>
        </authorList>
    </citation>
    <scope>NUCLEOTIDE SEQUENCE [LARGE SCALE GENOMIC DNA]</scope>
    <source>
        <strain evidence="2 3">DSM 7027</strain>
    </source>
</reference>
<dbReference type="SUPFAM" id="SSF53254">
    <property type="entry name" value="Phosphoglycerate mutase-like"/>
    <property type="match status" value="1"/>
</dbReference>
<accession>A0A1N6U5C0</accession>
<dbReference type="eggNOG" id="COG2062">
    <property type="taxonomic scope" value="Bacteria"/>
</dbReference>
<sequence length="194" mass="21498">MKGFLSVLGLLASLFTAQHLVAADANNEEKALWDALRSPKHFALMRHALAPGTGDPANFTLGRRETQRNLSEQGRQQAQRIGALFRENGIESAQVFTSEWFRCRDTAELLGLGAVTPLPALNSFFRNYEQKEPRTEALKRWLSQRDMDEPLVLVTHQVNITALTGVYPASGEIVVVAQDAENGLRVLGSIRTDL</sequence>
<dbReference type="Proteomes" id="UP000186895">
    <property type="component" value="Unassembled WGS sequence"/>
</dbReference>
<organism evidence="2 3">
    <name type="scientific">Marinobacterium stanieri</name>
    <dbReference type="NCBI Taxonomy" id="49186"/>
    <lineage>
        <taxon>Bacteria</taxon>
        <taxon>Pseudomonadati</taxon>
        <taxon>Pseudomonadota</taxon>
        <taxon>Gammaproteobacteria</taxon>
        <taxon>Oceanospirillales</taxon>
        <taxon>Oceanospirillaceae</taxon>
        <taxon>Marinobacterium</taxon>
    </lineage>
</organism>
<dbReference type="Gene3D" id="3.40.50.1240">
    <property type="entry name" value="Phosphoglycerate mutase-like"/>
    <property type="match status" value="1"/>
</dbReference>
<evidence type="ECO:0000313" key="3">
    <source>
        <dbReference type="Proteomes" id="UP000186895"/>
    </source>
</evidence>
<dbReference type="AlphaFoldDB" id="A0A1N6U5C0"/>
<proteinExistence type="predicted"/>
<feature type="chain" id="PRO_5012433028" evidence="1">
    <location>
        <begin position="23"/>
        <end position="194"/>
    </location>
</feature>
<keyword evidence="3" id="KW-1185">Reference proteome</keyword>
<dbReference type="InterPro" id="IPR029033">
    <property type="entry name" value="His_PPase_superfam"/>
</dbReference>
<dbReference type="CDD" id="cd07040">
    <property type="entry name" value="HP"/>
    <property type="match status" value="1"/>
</dbReference>
<gene>
    <name evidence="2" type="ORF">SAMN05421647_106207</name>
</gene>
<evidence type="ECO:0000313" key="2">
    <source>
        <dbReference type="EMBL" id="SIQ60727.1"/>
    </source>
</evidence>
<dbReference type="Pfam" id="PF00300">
    <property type="entry name" value="His_Phos_1"/>
    <property type="match status" value="1"/>
</dbReference>
<evidence type="ECO:0000256" key="1">
    <source>
        <dbReference type="SAM" id="SignalP"/>
    </source>
</evidence>
<protein>
    <submittedName>
        <fullName evidence="2">Histidine phosphatase superfamily (Branch 1)</fullName>
    </submittedName>
</protein>
<dbReference type="RefSeq" id="WP_076463512.1">
    <property type="nucleotide sequence ID" value="NZ_FTMN01000006.1"/>
</dbReference>
<dbReference type="EMBL" id="FTMN01000006">
    <property type="protein sequence ID" value="SIQ60727.1"/>
    <property type="molecule type" value="Genomic_DNA"/>
</dbReference>
<keyword evidence="1" id="KW-0732">Signal</keyword>
<dbReference type="STRING" id="49186.SAMN05421647_106207"/>
<feature type="signal peptide" evidence="1">
    <location>
        <begin position="1"/>
        <end position="22"/>
    </location>
</feature>
<dbReference type="InterPro" id="IPR013078">
    <property type="entry name" value="His_Pase_superF_clade-1"/>
</dbReference>
<dbReference type="SMART" id="SM00855">
    <property type="entry name" value="PGAM"/>
    <property type="match status" value="1"/>
</dbReference>
<name>A0A1N6U5C0_9GAMM</name>